<dbReference type="InterPro" id="IPR001173">
    <property type="entry name" value="Glyco_trans_2-like"/>
</dbReference>
<dbReference type="PANTHER" id="PTHR48090">
    <property type="entry name" value="UNDECAPRENYL-PHOSPHATE 4-DEOXY-4-FORMAMIDO-L-ARABINOSE TRANSFERASE-RELATED"/>
    <property type="match status" value="1"/>
</dbReference>
<dbReference type="InterPro" id="IPR050256">
    <property type="entry name" value="Glycosyltransferase_2"/>
</dbReference>
<evidence type="ECO:0000256" key="1">
    <source>
        <dbReference type="ARBA" id="ARBA00004141"/>
    </source>
</evidence>
<keyword evidence="2" id="KW-0328">Glycosyltransferase</keyword>
<sequence>MATPQTRIPGTAGPAISVVVPVYKEEGNIRPFLERVVPVLEKIGTYEILFCLDPSPDRTEDVIAQAIAENPNIRLLVFSRRFGQPAAVAAGIELCSGDTCTVIDVDLQDPPELIADLHAKMQEGYDVVYAKRRKRNGETALKLLVAWLGYKVLNAVGDVRIPRNTGDFRIMSRRVVEELRGLKEVHGFLRGLVAFVGFSQAFVEYDRDARAHGAGHYNRYIGSLKIGFNGLIGFSTFLLDLTLILGLAISLIAFLGVVYVLAALTVFGQDFPLGTPSILISILFLGGVQLISVGVIGQYVGRIYEEVKHRPKYIVQRSVNIQLLEDTRARRMS</sequence>
<feature type="transmembrane region" description="Helical" evidence="7">
    <location>
        <begin position="241"/>
        <end position="266"/>
    </location>
</feature>
<dbReference type="GO" id="GO:0005886">
    <property type="term" value="C:plasma membrane"/>
    <property type="evidence" value="ECO:0007669"/>
    <property type="project" value="TreeGrafter"/>
</dbReference>
<evidence type="ECO:0000256" key="2">
    <source>
        <dbReference type="ARBA" id="ARBA00022676"/>
    </source>
</evidence>
<evidence type="ECO:0000259" key="8">
    <source>
        <dbReference type="Pfam" id="PF00535"/>
    </source>
</evidence>
<keyword evidence="10" id="KW-1185">Reference proteome</keyword>
<dbReference type="Pfam" id="PF00535">
    <property type="entry name" value="Glycos_transf_2"/>
    <property type="match status" value="1"/>
</dbReference>
<evidence type="ECO:0000256" key="7">
    <source>
        <dbReference type="SAM" id="Phobius"/>
    </source>
</evidence>
<dbReference type="InterPro" id="IPR029044">
    <property type="entry name" value="Nucleotide-diphossugar_trans"/>
</dbReference>
<feature type="transmembrane region" description="Helical" evidence="7">
    <location>
        <begin position="278"/>
        <end position="300"/>
    </location>
</feature>
<dbReference type="OrthoDB" id="9807795at2"/>
<keyword evidence="6 7" id="KW-0472">Membrane</keyword>
<dbReference type="AlphaFoldDB" id="A0A516GXX8"/>
<feature type="domain" description="Glycosyltransferase 2-like" evidence="8">
    <location>
        <begin position="17"/>
        <end position="179"/>
    </location>
</feature>
<dbReference type="KEGG" id="fer:FNB15_03200"/>
<dbReference type="SUPFAM" id="SSF53448">
    <property type="entry name" value="Nucleotide-diphospho-sugar transferases"/>
    <property type="match status" value="1"/>
</dbReference>
<proteinExistence type="predicted"/>
<dbReference type="GO" id="GO:0016757">
    <property type="term" value="F:glycosyltransferase activity"/>
    <property type="evidence" value="ECO:0007669"/>
    <property type="project" value="UniProtKB-KW"/>
</dbReference>
<dbReference type="EMBL" id="CP041636">
    <property type="protein sequence ID" value="QDO96345.1"/>
    <property type="molecule type" value="Genomic_DNA"/>
</dbReference>
<evidence type="ECO:0000256" key="6">
    <source>
        <dbReference type="ARBA" id="ARBA00023136"/>
    </source>
</evidence>
<dbReference type="Proteomes" id="UP000317496">
    <property type="component" value="Chromosome"/>
</dbReference>
<organism evidence="9 10">
    <name type="scientific">Ferrovibrio terrae</name>
    <dbReference type="NCBI Taxonomy" id="2594003"/>
    <lineage>
        <taxon>Bacteria</taxon>
        <taxon>Pseudomonadati</taxon>
        <taxon>Pseudomonadota</taxon>
        <taxon>Alphaproteobacteria</taxon>
        <taxon>Rhodospirillales</taxon>
        <taxon>Rhodospirillaceae</taxon>
        <taxon>Ferrovibrio</taxon>
    </lineage>
</organism>
<evidence type="ECO:0000256" key="3">
    <source>
        <dbReference type="ARBA" id="ARBA00022679"/>
    </source>
</evidence>
<gene>
    <name evidence="9" type="ORF">FNB15_03200</name>
</gene>
<dbReference type="RefSeq" id="WP_144067326.1">
    <property type="nucleotide sequence ID" value="NZ_CP041636.1"/>
</dbReference>
<dbReference type="PANTHER" id="PTHR48090:SF1">
    <property type="entry name" value="PROPHAGE BACTOPRENOL GLUCOSYL TRANSFERASE HOMOLOG"/>
    <property type="match status" value="1"/>
</dbReference>
<evidence type="ECO:0000313" key="9">
    <source>
        <dbReference type="EMBL" id="QDO96345.1"/>
    </source>
</evidence>
<keyword evidence="4 7" id="KW-0812">Transmembrane</keyword>
<dbReference type="Gene3D" id="3.90.550.10">
    <property type="entry name" value="Spore Coat Polysaccharide Biosynthesis Protein SpsA, Chain A"/>
    <property type="match status" value="1"/>
</dbReference>
<accession>A0A516GXX8</accession>
<reference evidence="9 10" key="1">
    <citation type="submission" date="2019-07" db="EMBL/GenBank/DDBJ databases">
        <title>Genome sequencing for Ferrovibrio sp. K5.</title>
        <authorList>
            <person name="Park S.-J."/>
        </authorList>
    </citation>
    <scope>NUCLEOTIDE SEQUENCE [LARGE SCALE GENOMIC DNA]</scope>
    <source>
        <strain evidence="9 10">K5</strain>
    </source>
</reference>
<comment type="subcellular location">
    <subcellularLocation>
        <location evidence="1">Membrane</location>
        <topology evidence="1">Multi-pass membrane protein</topology>
    </subcellularLocation>
</comment>
<evidence type="ECO:0000256" key="4">
    <source>
        <dbReference type="ARBA" id="ARBA00022692"/>
    </source>
</evidence>
<evidence type="ECO:0000256" key="5">
    <source>
        <dbReference type="ARBA" id="ARBA00022989"/>
    </source>
</evidence>
<name>A0A516GXX8_9PROT</name>
<dbReference type="CDD" id="cd04187">
    <property type="entry name" value="DPM1_like_bac"/>
    <property type="match status" value="1"/>
</dbReference>
<evidence type="ECO:0000313" key="10">
    <source>
        <dbReference type="Proteomes" id="UP000317496"/>
    </source>
</evidence>
<protein>
    <submittedName>
        <fullName evidence="9">Glycosyltransferase family 2 protein</fullName>
    </submittedName>
</protein>
<keyword evidence="5 7" id="KW-1133">Transmembrane helix</keyword>
<keyword evidence="3 9" id="KW-0808">Transferase</keyword>